<dbReference type="RefSeq" id="WP_117331017.1">
    <property type="nucleotide sequence ID" value="NZ_QUWK01000011.1"/>
</dbReference>
<reference evidence="2 3" key="2">
    <citation type="submission" date="2018-09" db="EMBL/GenBank/DDBJ databases">
        <title>Genome of Sphaerochaeta halotolerans strain 4-11.</title>
        <authorList>
            <person name="Nazina T.N."/>
            <person name="Sokolova D.S."/>
        </authorList>
    </citation>
    <scope>NUCLEOTIDE SEQUENCE [LARGE SCALE GENOMIC DNA]</scope>
    <source>
        <strain evidence="2 3">4-11</strain>
    </source>
</reference>
<evidence type="ECO:0000256" key="1">
    <source>
        <dbReference type="SAM" id="SignalP"/>
    </source>
</evidence>
<organism evidence="2 3">
    <name type="scientific">Sphaerochaeta halotolerans</name>
    <dbReference type="NCBI Taxonomy" id="2293840"/>
    <lineage>
        <taxon>Bacteria</taxon>
        <taxon>Pseudomonadati</taxon>
        <taxon>Spirochaetota</taxon>
        <taxon>Spirochaetia</taxon>
        <taxon>Spirochaetales</taxon>
        <taxon>Sphaerochaetaceae</taxon>
        <taxon>Sphaerochaeta</taxon>
    </lineage>
</organism>
<evidence type="ECO:0000313" key="2">
    <source>
        <dbReference type="EMBL" id="RFU94263.1"/>
    </source>
</evidence>
<dbReference type="AlphaFoldDB" id="A0A372MFQ2"/>
<keyword evidence="1" id="KW-0732">Signal</keyword>
<dbReference type="Proteomes" id="UP000264002">
    <property type="component" value="Unassembled WGS sequence"/>
</dbReference>
<name>A0A372MFQ2_9SPIR</name>
<evidence type="ECO:0000313" key="3">
    <source>
        <dbReference type="Proteomes" id="UP000264002"/>
    </source>
</evidence>
<comment type="caution">
    <text evidence="2">The sequence shown here is derived from an EMBL/GenBank/DDBJ whole genome shotgun (WGS) entry which is preliminary data.</text>
</comment>
<proteinExistence type="predicted"/>
<accession>A0A372MFQ2</accession>
<reference evidence="3" key="1">
    <citation type="submission" date="2018-08" db="EMBL/GenBank/DDBJ databases">
        <authorList>
            <person name="Grouzdev D.S."/>
            <person name="Krutkina M.S."/>
        </authorList>
    </citation>
    <scope>NUCLEOTIDE SEQUENCE [LARGE SCALE GENOMIC DNA]</scope>
    <source>
        <strain evidence="3">4-11</strain>
    </source>
</reference>
<gene>
    <name evidence="2" type="ORF">DYP60_10800</name>
</gene>
<feature type="signal peptide" evidence="1">
    <location>
        <begin position="1"/>
        <end position="22"/>
    </location>
</feature>
<feature type="chain" id="PRO_5017009917" evidence="1">
    <location>
        <begin position="23"/>
        <end position="258"/>
    </location>
</feature>
<dbReference type="SUPFAM" id="SSF53807">
    <property type="entry name" value="Helical backbone' metal receptor"/>
    <property type="match status" value="1"/>
</dbReference>
<dbReference type="Gene3D" id="3.40.50.1980">
    <property type="entry name" value="Nitrogenase molybdenum iron protein domain"/>
    <property type="match status" value="1"/>
</dbReference>
<sequence length="258" mass="27614">MRNYLFSLIIMLLAAFSIPAQGVPEEVAASSASHPASIVASTSWTAAFADLGGLDDVAFIAPATLTHPPEYEITVSDVVKINHADYFIYAGYERMMQSMGDSIKKEAGTMVQITTTNDIENVKKQAAILASLEGTEDKSKVRLDSYIATIEEGAKQAEALGLTEAKVYCHAMQVYLAKDLGLQVAGTFGPGPVTAQQISEVSKGGYQIIIDNIHNPIAGPLLEVSPDSKIVVWRNFPESGGRGSLESMVHANIQALIQ</sequence>
<protein>
    <submittedName>
        <fullName evidence="2">ABC transporter substrate-binding protein</fullName>
    </submittedName>
</protein>
<dbReference type="EMBL" id="QUWK01000011">
    <property type="protein sequence ID" value="RFU94263.1"/>
    <property type="molecule type" value="Genomic_DNA"/>
</dbReference>
<keyword evidence="3" id="KW-1185">Reference proteome</keyword>